<dbReference type="Gene3D" id="3.40.50.1820">
    <property type="entry name" value="alpha/beta hydrolase"/>
    <property type="match status" value="1"/>
</dbReference>
<organism evidence="2 3">
    <name type="scientific">Arcobacter roscoffensis</name>
    <dbReference type="NCBI Taxonomy" id="2961520"/>
    <lineage>
        <taxon>Bacteria</taxon>
        <taxon>Pseudomonadati</taxon>
        <taxon>Campylobacterota</taxon>
        <taxon>Epsilonproteobacteria</taxon>
        <taxon>Campylobacterales</taxon>
        <taxon>Arcobacteraceae</taxon>
        <taxon>Arcobacter</taxon>
    </lineage>
</organism>
<protein>
    <submittedName>
        <fullName evidence="2">Esterase</fullName>
    </submittedName>
</protein>
<gene>
    <name evidence="2" type="ORF">NJU99_10060</name>
</gene>
<evidence type="ECO:0000256" key="1">
    <source>
        <dbReference type="SAM" id="Coils"/>
    </source>
</evidence>
<proteinExistence type="predicted"/>
<dbReference type="InterPro" id="IPR029058">
    <property type="entry name" value="AB_hydrolase_fold"/>
</dbReference>
<keyword evidence="3" id="KW-1185">Reference proteome</keyword>
<sequence length="187" mass="21523">MIIYIHGFASSGYGAKAQKFVEYFEDEIITPSLSNIPNLAINTLEQIIEAFLRKGEKVSLIGSSLGGFYSIYLANKYDLKAVLINPAVNPMDTLNRYEEVEMVQNYYDSSSFEFTHEHISSLENYDVYELKNPNNFMTLLQAEDEVLDYEEAVEKLEETNLEIEEGGSHSFEGIERYFRKIDSFFNN</sequence>
<name>A0ABY5E3B2_9BACT</name>
<reference evidence="2" key="1">
    <citation type="submission" date="2022-07" db="EMBL/GenBank/DDBJ databases">
        <title>Arcobacter roscoffensis sp. nov., a marine bacterium isolated from coastal seawater collected from Roscoff, France.</title>
        <authorList>
            <person name="Pascual J."/>
            <person name="Lepeaux C."/>
            <person name="Methner A."/>
            <person name="Overmann J."/>
        </authorList>
    </citation>
    <scope>NUCLEOTIDE SEQUENCE</scope>
    <source>
        <strain evidence="2">ARW1-2F2</strain>
    </source>
</reference>
<dbReference type="RefSeq" id="WP_254575789.1">
    <property type="nucleotide sequence ID" value="NZ_CP100595.1"/>
</dbReference>
<evidence type="ECO:0000313" key="3">
    <source>
        <dbReference type="Proteomes" id="UP001060012"/>
    </source>
</evidence>
<accession>A0ABY5E3B2</accession>
<dbReference type="Pfam" id="PF05728">
    <property type="entry name" value="UPF0227"/>
    <property type="match status" value="1"/>
</dbReference>
<dbReference type="InterPro" id="IPR008886">
    <property type="entry name" value="UPF0227/Esterase_YqiA"/>
</dbReference>
<dbReference type="SUPFAM" id="SSF53474">
    <property type="entry name" value="alpha/beta-Hydrolases"/>
    <property type="match status" value="1"/>
</dbReference>
<feature type="coiled-coil region" evidence="1">
    <location>
        <begin position="139"/>
        <end position="166"/>
    </location>
</feature>
<evidence type="ECO:0000313" key="2">
    <source>
        <dbReference type="EMBL" id="UTJ05608.1"/>
    </source>
</evidence>
<dbReference type="EMBL" id="CP100595">
    <property type="protein sequence ID" value="UTJ05608.1"/>
    <property type="molecule type" value="Genomic_DNA"/>
</dbReference>
<dbReference type="PANTHER" id="PTHR35602:SF3">
    <property type="entry name" value="ESTERASE YQIA"/>
    <property type="match status" value="1"/>
</dbReference>
<dbReference type="Proteomes" id="UP001060012">
    <property type="component" value="Chromosome"/>
</dbReference>
<dbReference type="PANTHER" id="PTHR35602">
    <property type="entry name" value="ESTERASE YQIA-RELATED"/>
    <property type="match status" value="1"/>
</dbReference>
<keyword evidence="1" id="KW-0175">Coiled coil</keyword>